<organism evidence="2 3">
    <name type="scientific">Ralstonia nicotianae</name>
    <dbReference type="NCBI Taxonomy" id="3037696"/>
    <lineage>
        <taxon>Bacteria</taxon>
        <taxon>Pseudomonadati</taxon>
        <taxon>Pseudomonadota</taxon>
        <taxon>Betaproteobacteria</taxon>
        <taxon>Burkholderiales</taxon>
        <taxon>Burkholderiaceae</taxon>
        <taxon>Ralstonia</taxon>
        <taxon>Ralstonia solanacearum species complex</taxon>
    </lineage>
</organism>
<name>A0ABX7ZV22_9RALS</name>
<dbReference type="EMBL" id="CP046674">
    <property type="protein sequence ID" value="QUP59288.1"/>
    <property type="molecule type" value="Genomic_DNA"/>
</dbReference>
<sequence>MPKHFESLLTPLGNANPRIPPPAGQDLPHRQRETIAAGRPAGLEIIGVEARFARQVHGNRPHGIAEEAEVFAAQYRAVNHYMITGRQRMDPRSAGVLSLHRDASLSTSFAVSGTNLGTHSPFR</sequence>
<evidence type="ECO:0000313" key="3">
    <source>
        <dbReference type="Proteomes" id="UP000680989"/>
    </source>
</evidence>
<dbReference type="Proteomes" id="UP000680989">
    <property type="component" value="Chromosome"/>
</dbReference>
<evidence type="ECO:0000313" key="2">
    <source>
        <dbReference type="EMBL" id="QUP59288.1"/>
    </source>
</evidence>
<keyword evidence="3" id="KW-1185">Reference proteome</keyword>
<protein>
    <submittedName>
        <fullName evidence="2">Uncharacterized protein</fullName>
    </submittedName>
</protein>
<evidence type="ECO:0000256" key="1">
    <source>
        <dbReference type="SAM" id="MobiDB-lite"/>
    </source>
</evidence>
<proteinExistence type="predicted"/>
<gene>
    <name evidence="2" type="ORF">GO999_12390</name>
</gene>
<reference evidence="3" key="1">
    <citation type="submission" date="2019-12" db="EMBL/GenBank/DDBJ databases">
        <title>Whole-genome sequence of tobacco pathogen Ralstonia pseudosolanacearum strain RS, originating from Yunnan province of China.</title>
        <authorList>
            <person name="Lu C.-H."/>
        </authorList>
    </citation>
    <scope>NUCLEOTIDE SEQUENCE [LARGE SCALE GENOMIC DNA]</scope>
    <source>
        <strain evidence="3">RS</strain>
    </source>
</reference>
<accession>A0ABX7ZV22</accession>
<feature type="region of interest" description="Disordered" evidence="1">
    <location>
        <begin position="1"/>
        <end position="28"/>
    </location>
</feature>